<dbReference type="AlphaFoldDB" id="A0A7W8G6X4"/>
<accession>A0A7W8G6X4</accession>
<reference evidence="2 3" key="1">
    <citation type="submission" date="2020-08" db="EMBL/GenBank/DDBJ databases">
        <title>Genomic Encyclopedia of Type Strains, Phase IV (KMG-IV): sequencing the most valuable type-strain genomes for metagenomic binning, comparative biology and taxonomic classification.</title>
        <authorList>
            <person name="Goeker M."/>
        </authorList>
    </citation>
    <scope>NUCLEOTIDE SEQUENCE [LARGE SCALE GENOMIC DNA]</scope>
    <source>
        <strain evidence="2 3">DSM 103462</strain>
    </source>
</reference>
<name>A0A7W8G6X4_9SPIR</name>
<sequence length="170" mass="19811">MDKSLVKDIIIPIVSLIISIWAIIKSYITDAKANKLSEENTKLANANIELEIRNLIRETRKDLDDKLAKFLFLKEKEKKNSLTQDEKINLPICEKQLNNAKQEYLNAYEEACMKYIDGKIDKERFKKTYVIELRNIVGSVSLKKYIDSTSSPYNAIKKVYTEWNNLEENT</sequence>
<dbReference type="RefSeq" id="WP_184656768.1">
    <property type="nucleotide sequence ID" value="NZ_JACHFQ010000001.1"/>
</dbReference>
<protein>
    <submittedName>
        <fullName evidence="2">Uncharacterized protein</fullName>
    </submittedName>
</protein>
<gene>
    <name evidence="2" type="ORF">HNP76_000308</name>
</gene>
<evidence type="ECO:0000313" key="2">
    <source>
        <dbReference type="EMBL" id="MBB5224968.1"/>
    </source>
</evidence>
<keyword evidence="1" id="KW-0472">Membrane</keyword>
<proteinExistence type="predicted"/>
<organism evidence="2 3">
    <name type="scientific">Treponema ruminis</name>
    <dbReference type="NCBI Taxonomy" id="744515"/>
    <lineage>
        <taxon>Bacteria</taxon>
        <taxon>Pseudomonadati</taxon>
        <taxon>Spirochaetota</taxon>
        <taxon>Spirochaetia</taxon>
        <taxon>Spirochaetales</taxon>
        <taxon>Treponemataceae</taxon>
        <taxon>Treponema</taxon>
    </lineage>
</organism>
<evidence type="ECO:0000313" key="3">
    <source>
        <dbReference type="Proteomes" id="UP000518887"/>
    </source>
</evidence>
<keyword evidence="3" id="KW-1185">Reference proteome</keyword>
<evidence type="ECO:0000256" key="1">
    <source>
        <dbReference type="SAM" id="Phobius"/>
    </source>
</evidence>
<feature type="transmembrane region" description="Helical" evidence="1">
    <location>
        <begin position="9"/>
        <end position="28"/>
    </location>
</feature>
<keyword evidence="1" id="KW-1133">Transmembrane helix</keyword>
<dbReference type="Proteomes" id="UP000518887">
    <property type="component" value="Unassembled WGS sequence"/>
</dbReference>
<keyword evidence="1" id="KW-0812">Transmembrane</keyword>
<comment type="caution">
    <text evidence="2">The sequence shown here is derived from an EMBL/GenBank/DDBJ whole genome shotgun (WGS) entry which is preliminary data.</text>
</comment>
<dbReference type="EMBL" id="JACHFQ010000001">
    <property type="protein sequence ID" value="MBB5224968.1"/>
    <property type="molecule type" value="Genomic_DNA"/>
</dbReference>